<comment type="caution">
    <text evidence="2">The sequence shown here is derived from an EMBL/GenBank/DDBJ whole genome shotgun (WGS) entry which is preliminary data.</text>
</comment>
<evidence type="ECO:0000256" key="1">
    <source>
        <dbReference type="SAM" id="MobiDB-lite"/>
    </source>
</evidence>
<protein>
    <submittedName>
        <fullName evidence="2">Uncharacterized protein</fullName>
    </submittedName>
</protein>
<dbReference type="Proteomes" id="UP000284706">
    <property type="component" value="Unassembled WGS sequence"/>
</dbReference>
<reference evidence="2 3" key="1">
    <citation type="journal article" date="2018" name="Evol. Lett.">
        <title>Horizontal gene cluster transfer increased hallucinogenic mushroom diversity.</title>
        <authorList>
            <person name="Reynolds H.T."/>
            <person name="Vijayakumar V."/>
            <person name="Gluck-Thaler E."/>
            <person name="Korotkin H.B."/>
            <person name="Matheny P.B."/>
            <person name="Slot J.C."/>
        </authorList>
    </citation>
    <scope>NUCLEOTIDE SEQUENCE [LARGE SCALE GENOMIC DNA]</scope>
    <source>
        <strain evidence="2 3">SRW20</strain>
    </source>
</reference>
<feature type="compositionally biased region" description="Basic and acidic residues" evidence="1">
    <location>
        <begin position="81"/>
        <end position="91"/>
    </location>
</feature>
<evidence type="ECO:0000313" key="3">
    <source>
        <dbReference type="Proteomes" id="UP000284706"/>
    </source>
</evidence>
<dbReference type="EMBL" id="NHYE01005640">
    <property type="protein sequence ID" value="PPQ66027.1"/>
    <property type="molecule type" value="Genomic_DNA"/>
</dbReference>
<dbReference type="AlphaFoldDB" id="A0A409VIH7"/>
<feature type="region of interest" description="Disordered" evidence="1">
    <location>
        <begin position="81"/>
        <end position="117"/>
    </location>
</feature>
<keyword evidence="3" id="KW-1185">Reference proteome</keyword>
<evidence type="ECO:0000313" key="2">
    <source>
        <dbReference type="EMBL" id="PPQ66027.1"/>
    </source>
</evidence>
<organism evidence="2 3">
    <name type="scientific">Gymnopilus dilepis</name>
    <dbReference type="NCBI Taxonomy" id="231916"/>
    <lineage>
        <taxon>Eukaryota</taxon>
        <taxon>Fungi</taxon>
        <taxon>Dikarya</taxon>
        <taxon>Basidiomycota</taxon>
        <taxon>Agaricomycotina</taxon>
        <taxon>Agaricomycetes</taxon>
        <taxon>Agaricomycetidae</taxon>
        <taxon>Agaricales</taxon>
        <taxon>Agaricineae</taxon>
        <taxon>Hymenogastraceae</taxon>
        <taxon>Gymnopilus</taxon>
    </lineage>
</organism>
<dbReference type="InParanoid" id="A0A409VIH7"/>
<sequence length="125" mass="14754">MGPGRPKAKGKPKRRKNVYYAMHADKERPKALIRARKRKARLTPEELQVEREMHRLAQARYRERNRELLRQKALEYREKMLRQRGHDDKAPVFDSDASNFDDTPEPESSDRKTSRAIDIVEASLL</sequence>
<accession>A0A409VIH7</accession>
<feature type="compositionally biased region" description="Basic residues" evidence="1">
    <location>
        <begin position="1"/>
        <end position="17"/>
    </location>
</feature>
<gene>
    <name evidence="2" type="ORF">CVT26_010783</name>
</gene>
<proteinExistence type="predicted"/>
<feature type="region of interest" description="Disordered" evidence="1">
    <location>
        <begin position="1"/>
        <end position="25"/>
    </location>
</feature>
<name>A0A409VIH7_9AGAR</name>